<dbReference type="Gramene" id="PGSC0003DMT400019524">
    <property type="protein sequence ID" value="PGSC0003DMT400019524"/>
    <property type="gene ID" value="PGSC0003DMG400007547"/>
</dbReference>
<dbReference type="PaxDb" id="4113-PGSC0003DMT400019524"/>
<reference evidence="1" key="2">
    <citation type="submission" date="2015-06" db="UniProtKB">
        <authorList>
            <consortium name="EnsemblPlants"/>
        </authorList>
    </citation>
    <scope>IDENTIFICATION</scope>
    <source>
        <strain evidence="1">DM1-3 516 R44</strain>
    </source>
</reference>
<dbReference type="EnsemblPlants" id="PGSC0003DMT400019524">
    <property type="protein sequence ID" value="PGSC0003DMT400019524"/>
    <property type="gene ID" value="PGSC0003DMG400007547"/>
</dbReference>
<protein>
    <submittedName>
        <fullName evidence="1">Uncharacterized protein</fullName>
    </submittedName>
</protein>
<sequence>MTLDGKVDEPHLEIILEEKKRLHHTCSFRGHVVDKFILISCELSSHKNCNLCI</sequence>
<dbReference type="HOGENOM" id="CLU_3072517_0_0_1"/>
<name>M1AC71_SOLTU</name>
<dbReference type="InParanoid" id="M1AC71"/>
<reference evidence="2" key="1">
    <citation type="journal article" date="2011" name="Nature">
        <title>Genome sequence and analysis of the tuber crop potato.</title>
        <authorList>
            <consortium name="The Potato Genome Sequencing Consortium"/>
        </authorList>
    </citation>
    <scope>NUCLEOTIDE SEQUENCE [LARGE SCALE GENOMIC DNA]</scope>
    <source>
        <strain evidence="2">cv. DM1-3 516 R44</strain>
    </source>
</reference>
<accession>M1AC71</accession>
<dbReference type="Proteomes" id="UP000011115">
    <property type="component" value="Unassembled WGS sequence"/>
</dbReference>
<evidence type="ECO:0000313" key="2">
    <source>
        <dbReference type="Proteomes" id="UP000011115"/>
    </source>
</evidence>
<keyword evidence="2" id="KW-1185">Reference proteome</keyword>
<dbReference type="AlphaFoldDB" id="M1AC71"/>
<evidence type="ECO:0000313" key="1">
    <source>
        <dbReference type="EnsemblPlants" id="PGSC0003DMT400019524"/>
    </source>
</evidence>
<proteinExistence type="predicted"/>
<organism evidence="1 2">
    <name type="scientific">Solanum tuberosum</name>
    <name type="common">Potato</name>
    <dbReference type="NCBI Taxonomy" id="4113"/>
    <lineage>
        <taxon>Eukaryota</taxon>
        <taxon>Viridiplantae</taxon>
        <taxon>Streptophyta</taxon>
        <taxon>Embryophyta</taxon>
        <taxon>Tracheophyta</taxon>
        <taxon>Spermatophyta</taxon>
        <taxon>Magnoliopsida</taxon>
        <taxon>eudicotyledons</taxon>
        <taxon>Gunneridae</taxon>
        <taxon>Pentapetalae</taxon>
        <taxon>asterids</taxon>
        <taxon>lamiids</taxon>
        <taxon>Solanales</taxon>
        <taxon>Solanaceae</taxon>
        <taxon>Solanoideae</taxon>
        <taxon>Solaneae</taxon>
        <taxon>Solanum</taxon>
    </lineage>
</organism>